<dbReference type="GO" id="GO:0003676">
    <property type="term" value="F:nucleic acid binding"/>
    <property type="evidence" value="ECO:0007669"/>
    <property type="project" value="InterPro"/>
</dbReference>
<dbReference type="AlphaFoldDB" id="A0AA43XI23"/>
<gene>
    <name evidence="2" type="ORF">ISALK_01815</name>
</gene>
<dbReference type="InterPro" id="IPR009057">
    <property type="entry name" value="Homeodomain-like_sf"/>
</dbReference>
<protein>
    <submittedName>
        <fullName evidence="2">Transposase</fullName>
    </submittedName>
</protein>
<keyword evidence="3" id="KW-1185">Reference proteome</keyword>
<dbReference type="SUPFAM" id="SSF46689">
    <property type="entry name" value="Homeodomain-like"/>
    <property type="match status" value="1"/>
</dbReference>
<dbReference type="PANTHER" id="PTHR35004:SF6">
    <property type="entry name" value="TRANSPOSASE"/>
    <property type="match status" value="1"/>
</dbReference>
<dbReference type="InterPro" id="IPR036397">
    <property type="entry name" value="RNaseH_sf"/>
</dbReference>
<dbReference type="PANTHER" id="PTHR35004">
    <property type="entry name" value="TRANSPOSASE RV3428C-RELATED"/>
    <property type="match status" value="1"/>
</dbReference>
<organism evidence="2 3">
    <name type="scientific">Isachenkonia alkalipeptolytica</name>
    <dbReference type="NCBI Taxonomy" id="2565777"/>
    <lineage>
        <taxon>Bacteria</taxon>
        <taxon>Bacillati</taxon>
        <taxon>Bacillota</taxon>
        <taxon>Clostridia</taxon>
        <taxon>Eubacteriales</taxon>
        <taxon>Clostridiaceae</taxon>
        <taxon>Isachenkonia</taxon>
    </lineage>
</organism>
<dbReference type="RefSeq" id="WP_160718519.1">
    <property type="nucleotide sequence ID" value="NZ_SUMG01000001.1"/>
</dbReference>
<feature type="domain" description="Integrase catalytic" evidence="1">
    <location>
        <begin position="152"/>
        <end position="320"/>
    </location>
</feature>
<dbReference type="InterPro" id="IPR012337">
    <property type="entry name" value="RNaseH-like_sf"/>
</dbReference>
<dbReference type="SUPFAM" id="SSF53098">
    <property type="entry name" value="Ribonuclease H-like"/>
    <property type="match status" value="1"/>
</dbReference>
<reference evidence="2 3" key="1">
    <citation type="submission" date="2019-04" db="EMBL/GenBank/DDBJ databases">
        <title>Isachenkonia alkalipeptolytica gen. nov. sp. nov. a new anaerobic, alkiliphilic organothrophic bacterium capable to reduce synthesized ferrihydrite isolated from a soda lake.</title>
        <authorList>
            <person name="Toshchakov S.V."/>
            <person name="Zavarzina D.G."/>
            <person name="Zhilina T.N."/>
            <person name="Kostrikina N.A."/>
            <person name="Kublanov I.V."/>
        </authorList>
    </citation>
    <scope>NUCLEOTIDE SEQUENCE [LARGE SCALE GENOMIC DNA]</scope>
    <source>
        <strain evidence="2 3">Z-1701</strain>
    </source>
</reference>
<evidence type="ECO:0000259" key="1">
    <source>
        <dbReference type="PROSITE" id="PS50994"/>
    </source>
</evidence>
<accession>A0AA43XI23</accession>
<dbReference type="Pfam" id="PF09299">
    <property type="entry name" value="Mu-transpos_C"/>
    <property type="match status" value="1"/>
</dbReference>
<proteinExistence type="predicted"/>
<dbReference type="GO" id="GO:0015074">
    <property type="term" value="P:DNA integration"/>
    <property type="evidence" value="ECO:0007669"/>
    <property type="project" value="InterPro"/>
</dbReference>
<dbReference type="InterPro" id="IPR001584">
    <property type="entry name" value="Integrase_cat-core"/>
</dbReference>
<dbReference type="InterPro" id="IPR015378">
    <property type="entry name" value="Transposase-like_Mu_C"/>
</dbReference>
<comment type="caution">
    <text evidence="2">The sequence shown here is derived from an EMBL/GenBank/DDBJ whole genome shotgun (WGS) entry which is preliminary data.</text>
</comment>
<evidence type="ECO:0000313" key="3">
    <source>
        <dbReference type="Proteomes" id="UP000449710"/>
    </source>
</evidence>
<evidence type="ECO:0000313" key="2">
    <source>
        <dbReference type="EMBL" id="NBG87228.1"/>
    </source>
</evidence>
<dbReference type="Proteomes" id="UP000449710">
    <property type="component" value="Unassembled WGS sequence"/>
</dbReference>
<sequence length="422" mass="48038">MPKINASDMDIAHFRFALIAPVIQGTYFESSASAYYAKVTRKPLTLPDGNTFSYNPKTLEKWTEYYRKKGMDGLMPKTRSDKGASRTLSDTAIEEIFRLKEQFPKLNATQIYFRLVEQGFLSPKVSVASVQRFIKKHDLTSARSPNVKDRKAFEAPYFGSLWQADTCYLPYITEDGKSKRTYLIMIVDDHSRMIVSGQIFYADTTYNFQKVLKQAVASYGIPHKLYVDNGSVYVNKQLEFICGSIGTLKLQTPVRDGASKGKVERAFRTLKNRWLHGLDIATVTSLTQFNALLSEYIRSHNTTHHSSIDSTPINRFLGSESPIATPKSTDWLDECFHNRIKRKVNNDSCVSINKVSYDAPQQFIGMSVDIRFLPDAMDEAFILYDDKHYPLKPTDKVANAKTKRNNAFVPLYYSRRGGVQHG</sequence>
<dbReference type="Pfam" id="PF00665">
    <property type="entry name" value="rve"/>
    <property type="match status" value="1"/>
</dbReference>
<dbReference type="Gene3D" id="3.30.420.10">
    <property type="entry name" value="Ribonuclease H-like superfamily/Ribonuclease H"/>
    <property type="match status" value="1"/>
</dbReference>
<name>A0AA43XI23_9CLOT</name>
<dbReference type="PROSITE" id="PS50994">
    <property type="entry name" value="INTEGRASE"/>
    <property type="match status" value="1"/>
</dbReference>
<dbReference type="EMBL" id="SUMG01000001">
    <property type="protein sequence ID" value="NBG87228.1"/>
    <property type="molecule type" value="Genomic_DNA"/>
</dbReference>